<dbReference type="AlphaFoldDB" id="A0A7J9S1F4"/>
<keyword evidence="1" id="KW-0233">DNA recombination</keyword>
<sequence length="352" mass="40754">MNNVSASLPQIRKGRQSYALPPALWAQGFAKLISLHIYGKSKMARNRTRSLKQQFRYAIVDSSFKEHLDKHSLRNANENDNTWRVYSYSEKNNLMDLSSNFCKFLKEEHTEVKQLKDITEVHVQEFLNFKADVCTTETLYNYRSRFRKIALCINHAFNSCSLKISNVVIPQSLVGKSKRNLTMTEEHASLLLNYCKNSDAKAAIGVRFALMFGLRVSEVTKIMGKDIDLEKMTLHIHKSKGGLSRDIPIAKVHLEFLKGIKNQFDENQRICPLKNNSINTFIYRVFKLHGIKDYKDARTSVHAIRKLWAQKLYDRLRHSGKTIKEACEEVSIQLGHGKDRKDVVNRYISNIW</sequence>
<organism evidence="3 4">
    <name type="scientific">Methanococcus maripaludis</name>
    <name type="common">Methanococcus deltae</name>
    <dbReference type="NCBI Taxonomy" id="39152"/>
    <lineage>
        <taxon>Archaea</taxon>
        <taxon>Methanobacteriati</taxon>
        <taxon>Methanobacteriota</taxon>
        <taxon>Methanomada group</taxon>
        <taxon>Methanococci</taxon>
        <taxon>Methanococcales</taxon>
        <taxon>Methanococcaceae</taxon>
        <taxon>Methanococcus</taxon>
    </lineage>
</organism>
<evidence type="ECO:0000256" key="1">
    <source>
        <dbReference type="ARBA" id="ARBA00023172"/>
    </source>
</evidence>
<protein>
    <submittedName>
        <fullName evidence="3">Integrase</fullName>
    </submittedName>
</protein>
<proteinExistence type="predicted"/>
<name>A0A7J9S1F4_METMI</name>
<evidence type="ECO:0000313" key="3">
    <source>
        <dbReference type="EMBL" id="MBB6067520.1"/>
    </source>
</evidence>
<reference evidence="3 4" key="1">
    <citation type="submission" date="2020-08" db="EMBL/GenBank/DDBJ databases">
        <title>Genomic Encyclopedia of Type Strains, Phase IV (KMG-V): Genome sequencing to study the core and pangenomes of soil and plant-associated prokaryotes.</title>
        <authorList>
            <person name="Whitman W."/>
        </authorList>
    </citation>
    <scope>NUCLEOTIDE SEQUENCE [LARGE SCALE GENOMIC DNA]</scope>
    <source>
        <strain evidence="3 4">DSM 7078</strain>
    </source>
</reference>
<evidence type="ECO:0000259" key="2">
    <source>
        <dbReference type="PROSITE" id="PS51898"/>
    </source>
</evidence>
<accession>A0A7J9S1F4</accession>
<dbReference type="GO" id="GO:0006310">
    <property type="term" value="P:DNA recombination"/>
    <property type="evidence" value="ECO:0007669"/>
    <property type="project" value="UniProtKB-KW"/>
</dbReference>
<dbReference type="InterPro" id="IPR011010">
    <property type="entry name" value="DNA_brk_join_enz"/>
</dbReference>
<evidence type="ECO:0000313" key="4">
    <source>
        <dbReference type="Proteomes" id="UP000584706"/>
    </source>
</evidence>
<dbReference type="InterPro" id="IPR002104">
    <property type="entry name" value="Integrase_catalytic"/>
</dbReference>
<dbReference type="SUPFAM" id="SSF56349">
    <property type="entry name" value="DNA breaking-rejoining enzymes"/>
    <property type="match status" value="1"/>
</dbReference>
<dbReference type="GO" id="GO:0015074">
    <property type="term" value="P:DNA integration"/>
    <property type="evidence" value="ECO:0007669"/>
    <property type="project" value="InterPro"/>
</dbReference>
<dbReference type="PROSITE" id="PS51898">
    <property type="entry name" value="TYR_RECOMBINASE"/>
    <property type="match status" value="1"/>
</dbReference>
<comment type="caution">
    <text evidence="3">The sequence shown here is derived from an EMBL/GenBank/DDBJ whole genome shotgun (WGS) entry which is preliminary data.</text>
</comment>
<gene>
    <name evidence="3" type="ORF">HNP97_001030</name>
</gene>
<dbReference type="Proteomes" id="UP000584706">
    <property type="component" value="Unassembled WGS sequence"/>
</dbReference>
<dbReference type="EMBL" id="JACHIQ010000002">
    <property type="protein sequence ID" value="MBB6067520.1"/>
    <property type="molecule type" value="Genomic_DNA"/>
</dbReference>
<dbReference type="Pfam" id="PF00589">
    <property type="entry name" value="Phage_integrase"/>
    <property type="match status" value="1"/>
</dbReference>
<dbReference type="InterPro" id="IPR013762">
    <property type="entry name" value="Integrase-like_cat_sf"/>
</dbReference>
<feature type="domain" description="Tyr recombinase" evidence="2">
    <location>
        <begin position="178"/>
        <end position="352"/>
    </location>
</feature>
<dbReference type="Gene3D" id="1.10.443.10">
    <property type="entry name" value="Intergrase catalytic core"/>
    <property type="match status" value="1"/>
</dbReference>
<dbReference type="GO" id="GO:0003677">
    <property type="term" value="F:DNA binding"/>
    <property type="evidence" value="ECO:0007669"/>
    <property type="project" value="InterPro"/>
</dbReference>